<dbReference type="GO" id="GO:0003723">
    <property type="term" value="F:RNA binding"/>
    <property type="evidence" value="ECO:0007669"/>
    <property type="project" value="TreeGrafter"/>
</dbReference>
<feature type="domain" description="PWI" evidence="3">
    <location>
        <begin position="27"/>
        <end position="125"/>
    </location>
</feature>
<evidence type="ECO:0000313" key="4">
    <source>
        <dbReference type="EMBL" id="MBX20752.1"/>
    </source>
</evidence>
<dbReference type="Gene3D" id="1.20.1390.10">
    <property type="entry name" value="PWI domain"/>
    <property type="match status" value="1"/>
</dbReference>
<dbReference type="SUPFAM" id="SSF101233">
    <property type="entry name" value="PWI domain"/>
    <property type="match status" value="1"/>
</dbReference>
<evidence type="ECO:0000256" key="2">
    <source>
        <dbReference type="SAM" id="Coils"/>
    </source>
</evidence>
<feature type="coiled-coil region" evidence="2">
    <location>
        <begin position="127"/>
        <end position="161"/>
    </location>
</feature>
<reference evidence="4" key="1">
    <citation type="submission" date="2018-02" db="EMBL/GenBank/DDBJ databases">
        <title>Rhizophora mucronata_Transcriptome.</title>
        <authorList>
            <person name="Meera S.P."/>
            <person name="Sreeshan A."/>
            <person name="Augustine A."/>
        </authorList>
    </citation>
    <scope>NUCLEOTIDE SEQUENCE</scope>
    <source>
        <tissue evidence="4">Leaf</tissue>
    </source>
</reference>
<proteinExistence type="predicted"/>
<keyword evidence="1" id="KW-0507">mRNA processing</keyword>
<dbReference type="PANTHER" id="PTHR23148">
    <property type="entry name" value="SERINE/ARGININE REGULATED NUCLEAR MATRIX PROTEIN"/>
    <property type="match status" value="1"/>
</dbReference>
<dbReference type="GO" id="GO:0005681">
    <property type="term" value="C:spliceosomal complex"/>
    <property type="evidence" value="ECO:0007669"/>
    <property type="project" value="TreeGrafter"/>
</dbReference>
<evidence type="ECO:0000256" key="1">
    <source>
        <dbReference type="ARBA" id="ARBA00022664"/>
    </source>
</evidence>
<dbReference type="GO" id="GO:0006397">
    <property type="term" value="P:mRNA processing"/>
    <property type="evidence" value="ECO:0007669"/>
    <property type="project" value="UniProtKB-KW"/>
</dbReference>
<dbReference type="InterPro" id="IPR002483">
    <property type="entry name" value="PWI_dom"/>
</dbReference>
<organism evidence="4">
    <name type="scientific">Rhizophora mucronata</name>
    <name type="common">Asiatic mangrove</name>
    <dbReference type="NCBI Taxonomy" id="61149"/>
    <lineage>
        <taxon>Eukaryota</taxon>
        <taxon>Viridiplantae</taxon>
        <taxon>Streptophyta</taxon>
        <taxon>Embryophyta</taxon>
        <taxon>Tracheophyta</taxon>
        <taxon>Spermatophyta</taxon>
        <taxon>Magnoliopsida</taxon>
        <taxon>eudicotyledons</taxon>
        <taxon>Gunneridae</taxon>
        <taxon>Pentapetalae</taxon>
        <taxon>rosids</taxon>
        <taxon>fabids</taxon>
        <taxon>Malpighiales</taxon>
        <taxon>Rhizophoraceae</taxon>
        <taxon>Rhizophora</taxon>
    </lineage>
</organism>
<dbReference type="EMBL" id="GGEC01040268">
    <property type="protein sequence ID" value="MBX20752.1"/>
    <property type="molecule type" value="Transcribed_RNA"/>
</dbReference>
<dbReference type="GO" id="GO:0048024">
    <property type="term" value="P:regulation of mRNA splicing, via spliceosome"/>
    <property type="evidence" value="ECO:0007669"/>
    <property type="project" value="TreeGrafter"/>
</dbReference>
<dbReference type="PROSITE" id="PS51025">
    <property type="entry name" value="PWI"/>
    <property type="match status" value="1"/>
</dbReference>
<protein>
    <submittedName>
        <fullName evidence="4">Serine/arginine repetitive matrix protein 1-like isoform X2</fullName>
    </submittedName>
</protein>
<dbReference type="Pfam" id="PF01480">
    <property type="entry name" value="PWI"/>
    <property type="match status" value="1"/>
</dbReference>
<dbReference type="PANTHER" id="PTHR23148:SF0">
    <property type="entry name" value="SERINE_ARGININE REPETITIVE MATRIX PROTEIN 1"/>
    <property type="match status" value="1"/>
</dbReference>
<evidence type="ECO:0000259" key="3">
    <source>
        <dbReference type="PROSITE" id="PS51025"/>
    </source>
</evidence>
<keyword evidence="2" id="KW-0175">Coiled coil</keyword>
<dbReference type="InterPro" id="IPR052225">
    <property type="entry name" value="Ser/Arg_repetitive_matrix"/>
</dbReference>
<accession>A0A2P2LS01</accession>
<dbReference type="InterPro" id="IPR036483">
    <property type="entry name" value="PWI_dom_sf"/>
</dbReference>
<dbReference type="SMART" id="SM00311">
    <property type="entry name" value="PWI"/>
    <property type="match status" value="1"/>
</dbReference>
<name>A0A2P2LS01_RHIMU</name>
<dbReference type="AlphaFoldDB" id="A0A2P2LS01"/>
<sequence>MSGGFFRGTSADQDTRFSNKQAKLLRSQKFAPELEYLVDTRKVKMDVVRPWIANRVTELLGFEDEVLINFIFGLLDGKEVNGKEVQISLTGFMEKNTGKFMKELWSLLLSAQKNESGVPQQFLDAKAEETQKKQAEADRIMHEIQKKKEKESRELEQERSRKMLAIIWAHVLYLKLL</sequence>